<name>A0A5J6ZE10_9CORY</name>
<dbReference type="GO" id="GO:0035550">
    <property type="term" value="C:urease complex"/>
    <property type="evidence" value="ECO:0007669"/>
    <property type="project" value="InterPro"/>
</dbReference>
<dbReference type="NCBIfam" id="TIGR00192">
    <property type="entry name" value="urease_beta"/>
    <property type="match status" value="1"/>
</dbReference>
<dbReference type="AlphaFoldDB" id="A0A5J6ZE10"/>
<dbReference type="GO" id="GO:0009039">
    <property type="term" value="F:urease activity"/>
    <property type="evidence" value="ECO:0007669"/>
    <property type="project" value="UniProtKB-UniRule"/>
</dbReference>
<dbReference type="EC" id="3.5.1.5" evidence="3"/>
<dbReference type="HAMAP" id="MF_01954">
    <property type="entry name" value="Urease_beta"/>
    <property type="match status" value="1"/>
</dbReference>
<dbReference type="CDD" id="cd00407">
    <property type="entry name" value="Urease_beta"/>
    <property type="match status" value="1"/>
</dbReference>
<dbReference type="UniPathway" id="UPA00258">
    <property type="reaction ID" value="UER00370"/>
</dbReference>
<feature type="region of interest" description="Disordered" evidence="4">
    <location>
        <begin position="121"/>
        <end position="143"/>
    </location>
</feature>
<evidence type="ECO:0000256" key="2">
    <source>
        <dbReference type="ARBA" id="ARBA00047778"/>
    </source>
</evidence>
<comment type="similarity">
    <text evidence="3">Belongs to the urease beta subunit family.</text>
</comment>
<keyword evidence="6" id="KW-1185">Reference proteome</keyword>
<dbReference type="RefSeq" id="WP_151903492.1">
    <property type="nucleotide sequence ID" value="NZ_CP045032.1"/>
</dbReference>
<keyword evidence="1 3" id="KW-0378">Hydrolase</keyword>
<dbReference type="Gene3D" id="2.10.150.10">
    <property type="entry name" value="Urease, beta subunit"/>
    <property type="match status" value="1"/>
</dbReference>
<dbReference type="InterPro" id="IPR002019">
    <property type="entry name" value="Urease_beta-like"/>
</dbReference>
<dbReference type="InterPro" id="IPR050069">
    <property type="entry name" value="Urease_subunit"/>
</dbReference>
<dbReference type="Proteomes" id="UP000326711">
    <property type="component" value="Chromosome"/>
</dbReference>
<dbReference type="PANTHER" id="PTHR33569:SF1">
    <property type="entry name" value="UREASE"/>
    <property type="match status" value="1"/>
</dbReference>
<comment type="pathway">
    <text evidence="3">Nitrogen metabolism; urea degradation; CO(2) and NH(3) from urea (urease route): step 1/1.</text>
</comment>
<proteinExistence type="inferred from homology"/>
<dbReference type="NCBIfam" id="NF009682">
    <property type="entry name" value="PRK13203.1"/>
    <property type="match status" value="1"/>
</dbReference>
<evidence type="ECO:0000256" key="4">
    <source>
        <dbReference type="SAM" id="MobiDB-lite"/>
    </source>
</evidence>
<organism evidence="5 6">
    <name type="scientific">Corynebacterium urogenitale</name>
    <dbReference type="NCBI Taxonomy" id="2487892"/>
    <lineage>
        <taxon>Bacteria</taxon>
        <taxon>Bacillati</taxon>
        <taxon>Actinomycetota</taxon>
        <taxon>Actinomycetes</taxon>
        <taxon>Mycobacteriales</taxon>
        <taxon>Corynebacteriaceae</taxon>
        <taxon>Corynebacterium</taxon>
    </lineage>
</organism>
<comment type="subunit">
    <text evidence="3">Heterotrimer of UreA (gamma), UreB (beta) and UreC (alpha) subunits. Three heterotrimers associate to form the active enzyme.</text>
</comment>
<dbReference type="GO" id="GO:0043419">
    <property type="term" value="P:urea catabolic process"/>
    <property type="evidence" value="ECO:0007669"/>
    <property type="project" value="UniProtKB-UniRule"/>
</dbReference>
<evidence type="ECO:0000256" key="3">
    <source>
        <dbReference type="HAMAP-Rule" id="MF_01954"/>
    </source>
</evidence>
<dbReference type="KEGG" id="cuo:CUROG_09430"/>
<gene>
    <name evidence="3 5" type="primary">ureB</name>
    <name evidence="5" type="ORF">CUROG_09430</name>
</gene>
<evidence type="ECO:0000313" key="6">
    <source>
        <dbReference type="Proteomes" id="UP000326711"/>
    </source>
</evidence>
<reference evidence="6" key="1">
    <citation type="submission" date="2019-10" db="EMBL/GenBank/DDBJ databases">
        <title>Complete genome sequence of Corynebacterium urogenitalis DSM 108747, isolated from the genital tract of a cow.</title>
        <authorList>
            <person name="Ruckert C."/>
            <person name="Ballas P."/>
            <person name="Wagener K."/>
            <person name="Drillich M."/>
            <person name="Kaempfer P."/>
            <person name="Busse H.-J."/>
            <person name="Ehling-Schulz M."/>
        </authorList>
    </citation>
    <scope>NUCLEOTIDE SEQUENCE [LARGE SCALE GENOMIC DNA]</scope>
    <source>
        <strain evidence="6">LMM 1652</strain>
    </source>
</reference>
<accession>A0A5J6ZE10</accession>
<dbReference type="Pfam" id="PF00699">
    <property type="entry name" value="Urease_beta"/>
    <property type="match status" value="1"/>
</dbReference>
<keyword evidence="3" id="KW-0963">Cytoplasm</keyword>
<dbReference type="SUPFAM" id="SSF51278">
    <property type="entry name" value="Urease, beta-subunit"/>
    <property type="match status" value="1"/>
</dbReference>
<comment type="catalytic activity">
    <reaction evidence="2 3">
        <text>urea + 2 H2O + H(+) = hydrogencarbonate + 2 NH4(+)</text>
        <dbReference type="Rhea" id="RHEA:20557"/>
        <dbReference type="ChEBI" id="CHEBI:15377"/>
        <dbReference type="ChEBI" id="CHEBI:15378"/>
        <dbReference type="ChEBI" id="CHEBI:16199"/>
        <dbReference type="ChEBI" id="CHEBI:17544"/>
        <dbReference type="ChEBI" id="CHEBI:28938"/>
        <dbReference type="EC" id="3.5.1.5"/>
    </reaction>
</comment>
<dbReference type="PANTHER" id="PTHR33569">
    <property type="entry name" value="UREASE"/>
    <property type="match status" value="1"/>
</dbReference>
<protein>
    <recommendedName>
        <fullName evidence="3">Urease subunit beta</fullName>
        <ecNumber evidence="3">3.5.1.5</ecNumber>
    </recommendedName>
    <alternativeName>
        <fullName evidence="3">Urea amidohydrolase subunit beta</fullName>
    </alternativeName>
</protein>
<dbReference type="InterPro" id="IPR036461">
    <property type="entry name" value="Urease_betasu_sf"/>
</dbReference>
<dbReference type="EMBL" id="CP045032">
    <property type="protein sequence ID" value="QFQ03230.1"/>
    <property type="molecule type" value="Genomic_DNA"/>
</dbReference>
<feature type="compositionally biased region" description="Polar residues" evidence="4">
    <location>
        <begin position="133"/>
        <end position="143"/>
    </location>
</feature>
<comment type="subcellular location">
    <subcellularLocation>
        <location evidence="3">Cytoplasm</location>
    </subcellularLocation>
</comment>
<evidence type="ECO:0000313" key="5">
    <source>
        <dbReference type="EMBL" id="QFQ03230.1"/>
    </source>
</evidence>
<dbReference type="OrthoDB" id="9797217at2"/>
<sequence>MSQGPLGYETQPGSIEINAGRATATVLVANTGDRAVQVGSHYHFYEGNAARQFDREAAYGKHLAIPSGLAIRFEPGDEREVELVDFGGKRVLYGFSNVVNGAFVDPAVKKAAAERLQDFLENSNAEANVPSPDASTHATNEEA</sequence>
<evidence type="ECO:0000256" key="1">
    <source>
        <dbReference type="ARBA" id="ARBA00022801"/>
    </source>
</evidence>